<sequence>MAIMPLKAWHKVSIGSLTCAFKSSDLKEMEDERGYPVWKLALISLLEGGYLPWGLETQDDPPAERTKNICKDAETNIDNKPTSTQGISEEREVMISCRLPKSFSRA</sequence>
<dbReference type="KEGG" id="pcad:114484104"/>
<dbReference type="RefSeq" id="XP_028334025.1">
    <property type="nucleotide sequence ID" value="XM_028478224.1"/>
</dbReference>
<dbReference type="Proteomes" id="UP000248484">
    <property type="component" value="Chromosome 17"/>
</dbReference>
<dbReference type="GeneID" id="114484104"/>
<evidence type="ECO:0000313" key="1">
    <source>
        <dbReference type="Proteomes" id="UP000248484"/>
    </source>
</evidence>
<name>A0A455ACN8_PHYMC</name>
<evidence type="ECO:0000313" key="2">
    <source>
        <dbReference type="RefSeq" id="XP_028334025.1"/>
    </source>
</evidence>
<protein>
    <submittedName>
        <fullName evidence="2">Zinc finger protein 19-like</fullName>
    </submittedName>
</protein>
<reference evidence="2" key="1">
    <citation type="submission" date="2025-08" db="UniProtKB">
        <authorList>
            <consortium name="RefSeq"/>
        </authorList>
    </citation>
    <scope>IDENTIFICATION</scope>
    <source>
        <tissue evidence="2">Muscle</tissue>
    </source>
</reference>
<dbReference type="InParanoid" id="A0A455ACN8"/>
<keyword evidence="1" id="KW-1185">Reference proteome</keyword>
<proteinExistence type="predicted"/>
<accession>A0A455ACN8</accession>
<organism evidence="1 2">
    <name type="scientific">Physeter macrocephalus</name>
    <name type="common">Sperm whale</name>
    <name type="synonym">Physeter catodon</name>
    <dbReference type="NCBI Taxonomy" id="9755"/>
    <lineage>
        <taxon>Eukaryota</taxon>
        <taxon>Metazoa</taxon>
        <taxon>Chordata</taxon>
        <taxon>Craniata</taxon>
        <taxon>Vertebrata</taxon>
        <taxon>Euteleostomi</taxon>
        <taxon>Mammalia</taxon>
        <taxon>Eutheria</taxon>
        <taxon>Laurasiatheria</taxon>
        <taxon>Artiodactyla</taxon>
        <taxon>Whippomorpha</taxon>
        <taxon>Cetacea</taxon>
        <taxon>Odontoceti</taxon>
        <taxon>Physeteridae</taxon>
        <taxon>Physeter</taxon>
    </lineage>
</organism>
<gene>
    <name evidence="2" type="primary">LOC114484104</name>
</gene>
<dbReference type="AlphaFoldDB" id="A0A455ACN8"/>